<feature type="transmembrane region" description="Helical" evidence="1">
    <location>
        <begin position="168"/>
        <end position="186"/>
    </location>
</feature>
<reference evidence="2" key="1">
    <citation type="journal article" date="2021" name="PeerJ">
        <title>Extensive microbial diversity within the chicken gut microbiome revealed by metagenomics and culture.</title>
        <authorList>
            <person name="Gilroy R."/>
            <person name="Ravi A."/>
            <person name="Getino M."/>
            <person name="Pursley I."/>
            <person name="Horton D.L."/>
            <person name="Alikhan N.F."/>
            <person name="Baker D."/>
            <person name="Gharbi K."/>
            <person name="Hall N."/>
            <person name="Watson M."/>
            <person name="Adriaenssens E.M."/>
            <person name="Foster-Nyarko E."/>
            <person name="Jarju S."/>
            <person name="Secka A."/>
            <person name="Antonio M."/>
            <person name="Oren A."/>
            <person name="Chaudhuri R.R."/>
            <person name="La Ragione R."/>
            <person name="Hildebrand F."/>
            <person name="Pallen M.J."/>
        </authorList>
    </citation>
    <scope>NUCLEOTIDE SEQUENCE</scope>
    <source>
        <strain evidence="2">CHK165-2605</strain>
    </source>
</reference>
<feature type="transmembrane region" description="Helical" evidence="1">
    <location>
        <begin position="136"/>
        <end position="156"/>
    </location>
</feature>
<evidence type="ECO:0008006" key="4">
    <source>
        <dbReference type="Google" id="ProtNLM"/>
    </source>
</evidence>
<gene>
    <name evidence="2" type="ORF">H9756_07775</name>
</gene>
<protein>
    <recommendedName>
        <fullName evidence="4">DUF1129 family protein</fullName>
    </recommendedName>
</protein>
<proteinExistence type="predicted"/>
<dbReference type="Gene3D" id="1.10.1900.10">
    <property type="entry name" value="c-terminal domain of poly(a) binding protein"/>
    <property type="match status" value="1"/>
</dbReference>
<dbReference type="EMBL" id="DWWI01000168">
    <property type="protein sequence ID" value="HJC43560.1"/>
    <property type="molecule type" value="Genomic_DNA"/>
</dbReference>
<reference evidence="2" key="2">
    <citation type="submission" date="2021-04" db="EMBL/GenBank/DDBJ databases">
        <authorList>
            <person name="Gilroy R."/>
        </authorList>
    </citation>
    <scope>NUCLEOTIDE SEQUENCE</scope>
    <source>
        <strain evidence="2">CHK165-2605</strain>
    </source>
</reference>
<feature type="transmembrane region" description="Helical" evidence="1">
    <location>
        <begin position="101"/>
        <end position="124"/>
    </location>
</feature>
<name>A0A9D2T3D8_9FIRM</name>
<comment type="caution">
    <text evidence="2">The sequence shown here is derived from an EMBL/GenBank/DDBJ whole genome shotgun (WGS) entry which is preliminary data.</text>
</comment>
<dbReference type="AlphaFoldDB" id="A0A9D2T3D8"/>
<dbReference type="PANTHER" id="PTHR41307">
    <property type="entry name" value="MEMBRANE PROTEIN-RELATED"/>
    <property type="match status" value="1"/>
</dbReference>
<keyword evidence="1" id="KW-0812">Transmembrane</keyword>
<organism evidence="2 3">
    <name type="scientific">Candidatus Mediterraneibacter gallistercoris</name>
    <dbReference type="NCBI Taxonomy" id="2838671"/>
    <lineage>
        <taxon>Bacteria</taxon>
        <taxon>Bacillati</taxon>
        <taxon>Bacillota</taxon>
        <taxon>Clostridia</taxon>
        <taxon>Lachnospirales</taxon>
        <taxon>Lachnospiraceae</taxon>
        <taxon>Mediterraneibacter</taxon>
    </lineage>
</organism>
<evidence type="ECO:0000256" key="1">
    <source>
        <dbReference type="SAM" id="Phobius"/>
    </source>
</evidence>
<dbReference type="Proteomes" id="UP000823895">
    <property type="component" value="Unassembled WGS sequence"/>
</dbReference>
<accession>A0A9D2T3D8</accession>
<feature type="transmembrane region" description="Helical" evidence="1">
    <location>
        <begin position="192"/>
        <end position="212"/>
    </location>
</feature>
<sequence length="217" mass="24055">MSRRVKEMLKENNELEQQLSDEGKKVLTDIVVYLRGVPVSMYEQEKVRRDITQMLIDGEKRGSFAKDVIGEDYREFCDSIVEEIPHMGGKEKALVLIRDTLPALIVLLVIWCAGRLAEVLAGVLPSFNCPVTLGNLLGGILLLAGAEGLITLLTKHAFANSRSFNKKWAAIFAVVFIAAVCVNYLLTYKVFSIHLGAAAVLTLAIFAIYRIIDSRVD</sequence>
<keyword evidence="1" id="KW-1133">Transmembrane helix</keyword>
<dbReference type="SUPFAM" id="SSF158560">
    <property type="entry name" value="BH3980-like"/>
    <property type="match status" value="1"/>
</dbReference>
<dbReference type="PANTHER" id="PTHR41307:SF1">
    <property type="entry name" value="MEMBRANE PROTEIN"/>
    <property type="match status" value="1"/>
</dbReference>
<keyword evidence="1" id="KW-0472">Membrane</keyword>
<evidence type="ECO:0000313" key="2">
    <source>
        <dbReference type="EMBL" id="HJC43560.1"/>
    </source>
</evidence>
<evidence type="ECO:0000313" key="3">
    <source>
        <dbReference type="Proteomes" id="UP000823895"/>
    </source>
</evidence>